<evidence type="ECO:0000313" key="2">
    <source>
        <dbReference type="Proteomes" id="UP000070319"/>
    </source>
</evidence>
<dbReference type="Proteomes" id="UP000070319">
    <property type="component" value="Unassembled WGS sequence"/>
</dbReference>
<dbReference type="PANTHER" id="PTHR34825:SF2">
    <property type="entry name" value="AAA-ATPASE-LIKE DOMAIN-CONTAINING PROTEIN"/>
    <property type="match status" value="1"/>
</dbReference>
<proteinExistence type="predicted"/>
<dbReference type="PANTHER" id="PTHR34825">
    <property type="entry name" value="CONSERVED PROTEIN, WITH A WEAK D-GALACTARATE DEHYDRATASE/ALTRONATE HYDROLASE DOMAIN"/>
    <property type="match status" value="1"/>
</dbReference>
<dbReference type="PATRIC" id="fig|329854.7.peg.5083"/>
<dbReference type="EMBL" id="LTDF01000173">
    <property type="protein sequence ID" value="KXT41213.1"/>
    <property type="molecule type" value="Genomic_DNA"/>
</dbReference>
<sequence length="329" mass="38522">MLEYYRDQGVLTMDVEEMIRDMKPWYDNYCFAEECLNESMYNSDMTLYYVNSCLKLGKKPEEMVDTNIRTDYNKLRHLIRIDHELGANFSVIREIVENGRTSGTISSAFSVEKMVDRNNFKSLLYYFGLLSIRGVERGQTVLTIPNNTVREQFYTYLTEAYNQADIFSLDFSDLADLMTGMAYDAAWQPLFAYIAAELEKQSRIREFIDGEAHVKGFLLAYLNMTNLYQLMPEYELGKGYADFYFRPNPQMPDIRYAYLMEVKYLKRDEPESRITTLKEEARKQLLKYASDEIVMQTIGGAQLKLITIVFRGWEIVGMEETKISEKVMD</sequence>
<organism evidence="1">
    <name type="scientific">Bacteroides intestinalis</name>
    <dbReference type="NCBI Taxonomy" id="329854"/>
    <lineage>
        <taxon>Bacteria</taxon>
        <taxon>Pseudomonadati</taxon>
        <taxon>Bacteroidota</taxon>
        <taxon>Bacteroidia</taxon>
        <taxon>Bacteroidales</taxon>
        <taxon>Bacteroidaceae</taxon>
        <taxon>Bacteroides</taxon>
    </lineage>
</organism>
<dbReference type="InterPro" id="IPR012547">
    <property type="entry name" value="PDDEXK_9"/>
</dbReference>
<name>A0A139KPV7_9BACE</name>
<dbReference type="AlphaFoldDB" id="A0A139KPV7"/>
<dbReference type="Pfam" id="PF08011">
    <property type="entry name" value="PDDEXK_9"/>
    <property type="match status" value="1"/>
</dbReference>
<evidence type="ECO:0000313" key="1">
    <source>
        <dbReference type="EMBL" id="KXT41213.1"/>
    </source>
</evidence>
<comment type="caution">
    <text evidence="1">The sequence shown here is derived from an EMBL/GenBank/DDBJ whole genome shotgun (WGS) entry which is preliminary data.</text>
</comment>
<accession>A0A139KPV7</accession>
<reference evidence="1 2" key="1">
    <citation type="submission" date="2016-02" db="EMBL/GenBank/DDBJ databases">
        <authorList>
            <person name="Wen L."/>
            <person name="He K."/>
            <person name="Yang H."/>
        </authorList>
    </citation>
    <scope>NUCLEOTIDE SEQUENCE [LARGE SCALE GENOMIC DNA]</scope>
    <source>
        <strain evidence="1 2">KLE1704</strain>
    </source>
</reference>
<protein>
    <submittedName>
        <fullName evidence="1">Uncharacterized protein</fullName>
    </submittedName>
</protein>
<gene>
    <name evidence="1" type="ORF">HMPREF2531_05011</name>
</gene>